<evidence type="ECO:0000313" key="3">
    <source>
        <dbReference type="EMBL" id="SEG55165.1"/>
    </source>
</evidence>
<organism evidence="3 4">
    <name type="scientific">Bryocella elongata</name>
    <dbReference type="NCBI Taxonomy" id="863522"/>
    <lineage>
        <taxon>Bacteria</taxon>
        <taxon>Pseudomonadati</taxon>
        <taxon>Acidobacteriota</taxon>
        <taxon>Terriglobia</taxon>
        <taxon>Terriglobales</taxon>
        <taxon>Acidobacteriaceae</taxon>
        <taxon>Bryocella</taxon>
    </lineage>
</organism>
<sequence>MLWVRHFALAVLLLCAGHADAQQATPSGGTEGQPYTLHVYANRMQSATLILNGRSENIHGVTPDKVTVSLDSGPRFHPTAVRPEGDDPLQIAALLDAGDSDRLFLEAVVAALPNLAGSALRPTDKISLYAMDCTLISSLNQTAASADAMRIGLQKVLNAPTLHGPGGHHCGSSVHLWDRIGRVLCRMAETPGRRVPLVVSPGLDSGSSTALSKLSLYAAMLSVAIFNLRHDDITGSGIRQPVVVGPVTSLQNREDAMSILTSSSGGLIFSTLSWLAPSTLEEFVHLLRTRYIVEFPAPDRSKEGLHDLQIRVPKAYAVLPVGVSWNDLDSAVKNDPSTVQAPPSPAVLGTRRPLIPK</sequence>
<accession>A0A1H6B450</accession>
<dbReference type="RefSeq" id="WP_103934333.1">
    <property type="nucleotide sequence ID" value="NZ_FNVA01000006.1"/>
</dbReference>
<protein>
    <recommendedName>
        <fullName evidence="5">VWFA-related domain-containing protein</fullName>
    </recommendedName>
</protein>
<feature type="signal peptide" evidence="2">
    <location>
        <begin position="1"/>
        <end position="21"/>
    </location>
</feature>
<keyword evidence="4" id="KW-1185">Reference proteome</keyword>
<dbReference type="EMBL" id="FNVA01000006">
    <property type="protein sequence ID" value="SEG55165.1"/>
    <property type="molecule type" value="Genomic_DNA"/>
</dbReference>
<evidence type="ECO:0000256" key="2">
    <source>
        <dbReference type="SAM" id="SignalP"/>
    </source>
</evidence>
<evidence type="ECO:0000256" key="1">
    <source>
        <dbReference type="SAM" id="MobiDB-lite"/>
    </source>
</evidence>
<evidence type="ECO:0000313" key="4">
    <source>
        <dbReference type="Proteomes" id="UP000236728"/>
    </source>
</evidence>
<gene>
    <name evidence="3" type="ORF">SAMN05421819_3475</name>
</gene>
<evidence type="ECO:0008006" key="5">
    <source>
        <dbReference type="Google" id="ProtNLM"/>
    </source>
</evidence>
<proteinExistence type="predicted"/>
<keyword evidence="2" id="KW-0732">Signal</keyword>
<reference evidence="3 4" key="1">
    <citation type="submission" date="2016-10" db="EMBL/GenBank/DDBJ databases">
        <authorList>
            <person name="de Groot N.N."/>
        </authorList>
    </citation>
    <scope>NUCLEOTIDE SEQUENCE [LARGE SCALE GENOMIC DNA]</scope>
    <source>
        <strain evidence="3 4">DSM 22489</strain>
    </source>
</reference>
<dbReference type="AlphaFoldDB" id="A0A1H6B450"/>
<dbReference type="Proteomes" id="UP000236728">
    <property type="component" value="Unassembled WGS sequence"/>
</dbReference>
<name>A0A1H6B450_9BACT</name>
<feature type="chain" id="PRO_5009293311" description="VWFA-related domain-containing protein" evidence="2">
    <location>
        <begin position="22"/>
        <end position="357"/>
    </location>
</feature>
<dbReference type="OrthoDB" id="113925at2"/>
<feature type="region of interest" description="Disordered" evidence="1">
    <location>
        <begin position="334"/>
        <end position="357"/>
    </location>
</feature>